<proteinExistence type="predicted"/>
<gene>
    <name evidence="1" type="ORF">LOK49_LG02G00289</name>
</gene>
<accession>A0ACC0II86</accession>
<reference evidence="1 2" key="1">
    <citation type="journal article" date="2022" name="Plant J.">
        <title>Chromosome-level genome of Camellia lanceoleosa provides a valuable resource for understanding genome evolution and self-incompatibility.</title>
        <authorList>
            <person name="Gong W."/>
            <person name="Xiao S."/>
            <person name="Wang L."/>
            <person name="Liao Z."/>
            <person name="Chang Y."/>
            <person name="Mo W."/>
            <person name="Hu G."/>
            <person name="Li W."/>
            <person name="Zhao G."/>
            <person name="Zhu H."/>
            <person name="Hu X."/>
            <person name="Ji K."/>
            <person name="Xiang X."/>
            <person name="Song Q."/>
            <person name="Yuan D."/>
            <person name="Jin S."/>
            <person name="Zhang L."/>
        </authorList>
    </citation>
    <scope>NUCLEOTIDE SEQUENCE [LARGE SCALE GENOMIC DNA]</scope>
    <source>
        <strain evidence="1">SQ_2022a</strain>
    </source>
</reference>
<keyword evidence="2" id="KW-1185">Reference proteome</keyword>
<dbReference type="EMBL" id="CM045760">
    <property type="protein sequence ID" value="KAI8025577.1"/>
    <property type="molecule type" value="Genomic_DNA"/>
</dbReference>
<name>A0ACC0II86_9ERIC</name>
<comment type="caution">
    <text evidence="1">The sequence shown here is derived from an EMBL/GenBank/DDBJ whole genome shotgun (WGS) entry which is preliminary data.</text>
</comment>
<organism evidence="1 2">
    <name type="scientific">Camellia lanceoleosa</name>
    <dbReference type="NCBI Taxonomy" id="1840588"/>
    <lineage>
        <taxon>Eukaryota</taxon>
        <taxon>Viridiplantae</taxon>
        <taxon>Streptophyta</taxon>
        <taxon>Embryophyta</taxon>
        <taxon>Tracheophyta</taxon>
        <taxon>Spermatophyta</taxon>
        <taxon>Magnoliopsida</taxon>
        <taxon>eudicotyledons</taxon>
        <taxon>Gunneridae</taxon>
        <taxon>Pentapetalae</taxon>
        <taxon>asterids</taxon>
        <taxon>Ericales</taxon>
        <taxon>Theaceae</taxon>
        <taxon>Camellia</taxon>
    </lineage>
</organism>
<sequence length="67" mass="7204">MKEVATSSSVGDAKKEAELVPKGLLRGSARRKGKPRLDEGGWMEVMDMMGVCKRQGGEFGSLGGSRY</sequence>
<evidence type="ECO:0000313" key="2">
    <source>
        <dbReference type="Proteomes" id="UP001060215"/>
    </source>
</evidence>
<dbReference type="Proteomes" id="UP001060215">
    <property type="component" value="Chromosome 3"/>
</dbReference>
<evidence type="ECO:0000313" key="1">
    <source>
        <dbReference type="EMBL" id="KAI8025577.1"/>
    </source>
</evidence>
<protein>
    <submittedName>
        <fullName evidence="1">Uncharacterized protein</fullName>
    </submittedName>
</protein>